<evidence type="ECO:0000313" key="1">
    <source>
        <dbReference type="EMBL" id="KYN10984.1"/>
    </source>
</evidence>
<organism evidence="1 2">
    <name type="scientific">Trachymyrmex cornetzi</name>
    <dbReference type="NCBI Taxonomy" id="471704"/>
    <lineage>
        <taxon>Eukaryota</taxon>
        <taxon>Metazoa</taxon>
        <taxon>Ecdysozoa</taxon>
        <taxon>Arthropoda</taxon>
        <taxon>Hexapoda</taxon>
        <taxon>Insecta</taxon>
        <taxon>Pterygota</taxon>
        <taxon>Neoptera</taxon>
        <taxon>Endopterygota</taxon>
        <taxon>Hymenoptera</taxon>
        <taxon>Apocrita</taxon>
        <taxon>Aculeata</taxon>
        <taxon>Formicoidea</taxon>
        <taxon>Formicidae</taxon>
        <taxon>Myrmicinae</taxon>
        <taxon>Trachymyrmex</taxon>
    </lineage>
</organism>
<dbReference type="PANTHER" id="PTHR35317">
    <property type="entry name" value="OS04G0629600 PROTEIN"/>
    <property type="match status" value="1"/>
</dbReference>
<keyword evidence="2" id="KW-1185">Reference proteome</keyword>
<dbReference type="STRING" id="471704.A0A151IU75"/>
<dbReference type="Pfam" id="PF14223">
    <property type="entry name" value="Retrotran_gag_2"/>
    <property type="match status" value="1"/>
</dbReference>
<protein>
    <submittedName>
        <fullName evidence="1">Copia protein</fullName>
    </submittedName>
</protein>
<name>A0A151IU75_9HYME</name>
<dbReference type="Proteomes" id="UP000078492">
    <property type="component" value="Unassembled WGS sequence"/>
</dbReference>
<sequence length="203" mass="22832">MSKAIDLKNVTKFDGTNFQLWKFQIKTILMANGLMNVTNGMLPKPEPAAADYATWNTRNAKAICILSSAVEYSQLEYLVTCETAAEMWVKLSSIHEQKNAANKLTLMTRFHEYKMASNDSVAQHVAKIENMARQLKDVCEELSEVMIMAKILGTLPQKFTPLITAWDSVSEINRTRDSLIERLLVEEGRLVNFEEATNALAAV</sequence>
<dbReference type="PANTHER" id="PTHR35317:SF40">
    <property type="entry name" value="CCHC-TYPE DOMAIN-CONTAINING PROTEIN"/>
    <property type="match status" value="1"/>
</dbReference>
<accession>A0A151IU75</accession>
<reference evidence="1 2" key="1">
    <citation type="submission" date="2015-09" db="EMBL/GenBank/DDBJ databases">
        <title>Trachymyrmex cornetzi WGS genome.</title>
        <authorList>
            <person name="Nygaard S."/>
            <person name="Hu H."/>
            <person name="Boomsma J."/>
            <person name="Zhang G."/>
        </authorList>
    </citation>
    <scope>NUCLEOTIDE SEQUENCE [LARGE SCALE GENOMIC DNA]</scope>
    <source>
        <strain evidence="1">Tcor2-1</strain>
        <tissue evidence="1">Whole body</tissue>
    </source>
</reference>
<gene>
    <name evidence="1" type="ORF">ALC57_16868</name>
</gene>
<dbReference type="EMBL" id="KQ980967">
    <property type="protein sequence ID" value="KYN10984.1"/>
    <property type="molecule type" value="Genomic_DNA"/>
</dbReference>
<proteinExistence type="predicted"/>
<evidence type="ECO:0000313" key="2">
    <source>
        <dbReference type="Proteomes" id="UP000078492"/>
    </source>
</evidence>
<dbReference type="AlphaFoldDB" id="A0A151IU75"/>